<dbReference type="EC" id="2.7.13.3" evidence="3"/>
<keyword evidence="6" id="KW-0812">Transmembrane</keyword>
<dbReference type="Proteomes" id="UP000614272">
    <property type="component" value="Unassembled WGS sequence"/>
</dbReference>
<dbReference type="CDD" id="cd16922">
    <property type="entry name" value="HATPase_EvgS-ArcB-TorS-like"/>
    <property type="match status" value="1"/>
</dbReference>
<dbReference type="SUPFAM" id="SSF47384">
    <property type="entry name" value="Homodimeric domain of signal transducing histidine kinase"/>
    <property type="match status" value="1"/>
</dbReference>
<evidence type="ECO:0000256" key="1">
    <source>
        <dbReference type="ARBA" id="ARBA00000085"/>
    </source>
</evidence>
<evidence type="ECO:0000313" key="17">
    <source>
        <dbReference type="Proteomes" id="UP000614272"/>
    </source>
</evidence>
<keyword evidence="7" id="KW-0547">Nucleotide-binding</keyword>
<dbReference type="Gene3D" id="3.30.450.40">
    <property type="match status" value="2"/>
</dbReference>
<evidence type="ECO:0000256" key="9">
    <source>
        <dbReference type="ARBA" id="ARBA00022840"/>
    </source>
</evidence>
<dbReference type="InterPro" id="IPR000700">
    <property type="entry name" value="PAS-assoc_C"/>
</dbReference>
<comment type="subcellular location">
    <subcellularLocation>
        <location evidence="2">Membrane</location>
        <topology evidence="2">Multi-pass membrane protein</topology>
    </subcellularLocation>
</comment>
<evidence type="ECO:0000256" key="6">
    <source>
        <dbReference type="ARBA" id="ARBA00022692"/>
    </source>
</evidence>
<dbReference type="InterPro" id="IPR003661">
    <property type="entry name" value="HisK_dim/P_dom"/>
</dbReference>
<sequence length="949" mass="108368">MQPPKLPENEQARLNALSACSLLDTEAEERFDRLTEIAQALFDVPVVLVSLVDAKRQWFKSKQGLDATETPRSISFCGHAILRPQQLFIVENALEDERFSDNPLVTGDLNIRFYAGAPIKDSGGYPLGTLCLIDSQPRQLSDKQKEMFRHLAALVEQEIQYQDVTELNQQIRQSRDQYASLVENIPGITYRCRYDEHWTMLFMSSNIDPVSGYPASDFINNARRSYASLIPDNYHEYVEQQVAEAVEQKRSWQFEYPICHADGKLRWIEERGKAIYDGQGNVAYLQGFLLDITRERQARERLERHNRVLKLLNRISFELKGTLTEVIEQALELGCEFLQMDMAIVSEVLADTYVVRWFSQPQEGELTHGQQFQLTDTYCDITLRENTLVAIEHMQKSDYCGHSCYQAFGLESYIAQPLNVDGKAFGTLNFSSLVPREQGFDDIDKLFVRLLERWLGGKLDRDQQRRKLNNLVEQVPGMIYQFRQWPDGKVAFPYSSSGIQDIYGVTAEQIKKDGGVVFERIFSEDRERVSDSIQQSAQSLELWHEQYRVLNEKQQPEWVEGRARPQRLDDGSTLWFGYIANIHQSKKIELSLESSEQRLRSLFELSPIGILLVDYKSGKLLDCNAALLNPSGYSRQKLLQQSIMDLVPDSHRYLRNKMLDEIRNHGQFGPVDVELRCQNNDTYPIRFQGVKISDEEQQSLLWCLIEDITEHKRIERMQKEFISMVSHELRTPLTSIKGVLSLLTGGAVQHMPEKARTLLSTAYRNSVLLNELINDILDLEKLSAGAIHFAMQAIEVATLLQEAKELYQHYGLKQGVTIRLIPAKEDLCILADKKYLLQGLANLLSNAIKFSPERAVVTLFASRVGQQIRISVQDQGEGVPEAFRDRIFTRFAQADSSDNRQKGGTGLGLAITRELMEQMGGEVDFESVDGEGATFWLQLPDINSGASDL</sequence>
<evidence type="ECO:0000256" key="7">
    <source>
        <dbReference type="ARBA" id="ARBA00022741"/>
    </source>
</evidence>
<dbReference type="SUPFAM" id="SSF55781">
    <property type="entry name" value="GAF domain-like"/>
    <property type="match status" value="2"/>
</dbReference>
<dbReference type="InterPro" id="IPR004358">
    <property type="entry name" value="Sig_transdc_His_kin-like_C"/>
</dbReference>
<keyword evidence="12" id="KW-0472">Membrane</keyword>
<keyword evidence="11" id="KW-0902">Two-component regulatory system</keyword>
<dbReference type="SUPFAM" id="SSF55874">
    <property type="entry name" value="ATPase domain of HSP90 chaperone/DNA topoisomerase II/histidine kinase"/>
    <property type="match status" value="1"/>
</dbReference>
<dbReference type="EMBL" id="BMGJ01000005">
    <property type="protein sequence ID" value="GGD61092.1"/>
    <property type="molecule type" value="Genomic_DNA"/>
</dbReference>
<dbReference type="Pfam" id="PF01590">
    <property type="entry name" value="GAF"/>
    <property type="match status" value="2"/>
</dbReference>
<dbReference type="SMART" id="SM00387">
    <property type="entry name" value="HATPase_c"/>
    <property type="match status" value="1"/>
</dbReference>
<keyword evidence="9" id="KW-0067">ATP-binding</keyword>
<comment type="catalytic activity">
    <reaction evidence="1">
        <text>ATP + protein L-histidine = ADP + protein N-phospho-L-histidine.</text>
        <dbReference type="EC" id="2.7.13.3"/>
    </reaction>
</comment>
<dbReference type="Pfam" id="PF02518">
    <property type="entry name" value="HATPase_c"/>
    <property type="match status" value="1"/>
</dbReference>
<evidence type="ECO:0000256" key="8">
    <source>
        <dbReference type="ARBA" id="ARBA00022777"/>
    </source>
</evidence>
<proteinExistence type="predicted"/>
<dbReference type="CDD" id="cd00082">
    <property type="entry name" value="HisKA"/>
    <property type="match status" value="1"/>
</dbReference>
<dbReference type="CDD" id="cd00130">
    <property type="entry name" value="PAS"/>
    <property type="match status" value="3"/>
</dbReference>
<dbReference type="NCBIfam" id="TIGR00229">
    <property type="entry name" value="sensory_box"/>
    <property type="match status" value="2"/>
</dbReference>
<dbReference type="PANTHER" id="PTHR42878">
    <property type="entry name" value="TWO-COMPONENT HISTIDINE KINASE"/>
    <property type="match status" value="1"/>
</dbReference>
<keyword evidence="17" id="KW-1185">Reference proteome</keyword>
<dbReference type="SMART" id="SM00065">
    <property type="entry name" value="GAF"/>
    <property type="match status" value="2"/>
</dbReference>
<evidence type="ECO:0000256" key="5">
    <source>
        <dbReference type="ARBA" id="ARBA00022679"/>
    </source>
</evidence>
<comment type="caution">
    <text evidence="16">The sequence shown here is derived from an EMBL/GenBank/DDBJ whole genome shotgun (WGS) entry which is preliminary data.</text>
</comment>
<feature type="domain" description="Histidine kinase" evidence="13">
    <location>
        <begin position="724"/>
        <end position="943"/>
    </location>
</feature>
<gene>
    <name evidence="16" type="ORF">GCM10011357_15490</name>
</gene>
<dbReference type="InterPro" id="IPR001610">
    <property type="entry name" value="PAC"/>
</dbReference>
<accession>A0ABQ1R9J1</accession>
<dbReference type="SMART" id="SM00388">
    <property type="entry name" value="HisKA"/>
    <property type="match status" value="1"/>
</dbReference>
<dbReference type="InterPro" id="IPR005467">
    <property type="entry name" value="His_kinase_dom"/>
</dbReference>
<evidence type="ECO:0000256" key="11">
    <source>
        <dbReference type="ARBA" id="ARBA00023012"/>
    </source>
</evidence>
<dbReference type="InterPro" id="IPR036890">
    <property type="entry name" value="HATPase_C_sf"/>
</dbReference>
<dbReference type="PANTHER" id="PTHR42878:SF7">
    <property type="entry name" value="SENSOR HISTIDINE KINASE GLRK"/>
    <property type="match status" value="1"/>
</dbReference>
<evidence type="ECO:0000256" key="4">
    <source>
        <dbReference type="ARBA" id="ARBA00022553"/>
    </source>
</evidence>
<dbReference type="PROSITE" id="PS50112">
    <property type="entry name" value="PAS"/>
    <property type="match status" value="1"/>
</dbReference>
<dbReference type="SMART" id="SM00086">
    <property type="entry name" value="PAC"/>
    <property type="match status" value="3"/>
</dbReference>
<keyword evidence="5" id="KW-0808">Transferase</keyword>
<evidence type="ECO:0000313" key="16">
    <source>
        <dbReference type="EMBL" id="GGD61092.1"/>
    </source>
</evidence>
<keyword evidence="8" id="KW-0418">Kinase</keyword>
<dbReference type="InterPro" id="IPR003018">
    <property type="entry name" value="GAF"/>
</dbReference>
<dbReference type="Gene3D" id="3.30.450.20">
    <property type="entry name" value="PAS domain"/>
    <property type="match status" value="3"/>
</dbReference>
<dbReference type="SUPFAM" id="SSF55785">
    <property type="entry name" value="PYP-like sensor domain (PAS domain)"/>
    <property type="match status" value="3"/>
</dbReference>
<name>A0ABQ1R9J1_9ALTE</name>
<dbReference type="InterPro" id="IPR000014">
    <property type="entry name" value="PAS"/>
</dbReference>
<dbReference type="InterPro" id="IPR003594">
    <property type="entry name" value="HATPase_dom"/>
</dbReference>
<dbReference type="Pfam" id="PF00512">
    <property type="entry name" value="HisKA"/>
    <property type="match status" value="1"/>
</dbReference>
<feature type="domain" description="PAC" evidence="15">
    <location>
        <begin position="252"/>
        <end position="304"/>
    </location>
</feature>
<dbReference type="Gene3D" id="1.10.287.130">
    <property type="match status" value="1"/>
</dbReference>
<evidence type="ECO:0000256" key="12">
    <source>
        <dbReference type="ARBA" id="ARBA00023136"/>
    </source>
</evidence>
<keyword evidence="10" id="KW-1133">Transmembrane helix</keyword>
<dbReference type="InterPro" id="IPR050351">
    <property type="entry name" value="BphY/WalK/GraS-like"/>
</dbReference>
<keyword evidence="4" id="KW-0597">Phosphoprotein</keyword>
<dbReference type="Pfam" id="PF08447">
    <property type="entry name" value="PAS_3"/>
    <property type="match status" value="2"/>
</dbReference>
<dbReference type="InterPro" id="IPR029016">
    <property type="entry name" value="GAF-like_dom_sf"/>
</dbReference>
<feature type="domain" description="PAS" evidence="14">
    <location>
        <begin position="595"/>
        <end position="666"/>
    </location>
</feature>
<evidence type="ECO:0000259" key="15">
    <source>
        <dbReference type="PROSITE" id="PS50113"/>
    </source>
</evidence>
<evidence type="ECO:0000256" key="10">
    <source>
        <dbReference type="ARBA" id="ARBA00022989"/>
    </source>
</evidence>
<dbReference type="Gene3D" id="3.30.565.10">
    <property type="entry name" value="Histidine kinase-like ATPase, C-terminal domain"/>
    <property type="match status" value="1"/>
</dbReference>
<evidence type="ECO:0000259" key="13">
    <source>
        <dbReference type="PROSITE" id="PS50109"/>
    </source>
</evidence>
<evidence type="ECO:0000259" key="14">
    <source>
        <dbReference type="PROSITE" id="PS50112"/>
    </source>
</evidence>
<evidence type="ECO:0000256" key="3">
    <source>
        <dbReference type="ARBA" id="ARBA00012438"/>
    </source>
</evidence>
<dbReference type="InterPro" id="IPR035965">
    <property type="entry name" value="PAS-like_dom_sf"/>
</dbReference>
<dbReference type="PROSITE" id="PS50109">
    <property type="entry name" value="HIS_KIN"/>
    <property type="match status" value="1"/>
</dbReference>
<protein>
    <recommendedName>
        <fullName evidence="3">histidine kinase</fullName>
        <ecNumber evidence="3">2.7.13.3</ecNumber>
    </recommendedName>
</protein>
<evidence type="ECO:0000256" key="2">
    <source>
        <dbReference type="ARBA" id="ARBA00004141"/>
    </source>
</evidence>
<dbReference type="Pfam" id="PF13426">
    <property type="entry name" value="PAS_9"/>
    <property type="match status" value="1"/>
</dbReference>
<organism evidence="16 17">
    <name type="scientific">Lacimicrobium alkaliphilum</name>
    <dbReference type="NCBI Taxonomy" id="1526571"/>
    <lineage>
        <taxon>Bacteria</taxon>
        <taxon>Pseudomonadati</taxon>
        <taxon>Pseudomonadota</taxon>
        <taxon>Gammaproteobacteria</taxon>
        <taxon>Alteromonadales</taxon>
        <taxon>Alteromonadaceae</taxon>
        <taxon>Lacimicrobium</taxon>
    </lineage>
</organism>
<reference evidence="17" key="1">
    <citation type="journal article" date="2019" name="Int. J. Syst. Evol. Microbiol.">
        <title>The Global Catalogue of Microorganisms (GCM) 10K type strain sequencing project: providing services to taxonomists for standard genome sequencing and annotation.</title>
        <authorList>
            <consortium name="The Broad Institute Genomics Platform"/>
            <consortium name="The Broad Institute Genome Sequencing Center for Infectious Disease"/>
            <person name="Wu L."/>
            <person name="Ma J."/>
        </authorList>
    </citation>
    <scope>NUCLEOTIDE SEQUENCE [LARGE SCALE GENOMIC DNA]</scope>
    <source>
        <strain evidence="17">CGMCC 1.12923</strain>
    </source>
</reference>
<dbReference type="SMART" id="SM00091">
    <property type="entry name" value="PAS"/>
    <property type="match status" value="3"/>
</dbReference>
<dbReference type="RefSeq" id="WP_099033651.1">
    <property type="nucleotide sequence ID" value="NZ_BMGJ01000005.1"/>
</dbReference>
<dbReference type="InterPro" id="IPR036097">
    <property type="entry name" value="HisK_dim/P_sf"/>
</dbReference>
<dbReference type="PROSITE" id="PS50113">
    <property type="entry name" value="PAC"/>
    <property type="match status" value="1"/>
</dbReference>
<dbReference type="InterPro" id="IPR013655">
    <property type="entry name" value="PAS_fold_3"/>
</dbReference>
<dbReference type="PRINTS" id="PR00344">
    <property type="entry name" value="BCTRLSENSOR"/>
</dbReference>